<feature type="compositionally biased region" description="Basic and acidic residues" evidence="1">
    <location>
        <begin position="369"/>
        <end position="385"/>
    </location>
</feature>
<feature type="region of interest" description="Disordered" evidence="1">
    <location>
        <begin position="267"/>
        <end position="385"/>
    </location>
</feature>
<organism evidence="4 5">
    <name type="scientific">Chloropicon roscoffensis</name>
    <dbReference type="NCBI Taxonomy" id="1461544"/>
    <lineage>
        <taxon>Eukaryota</taxon>
        <taxon>Viridiplantae</taxon>
        <taxon>Chlorophyta</taxon>
        <taxon>Chloropicophyceae</taxon>
        <taxon>Chloropicales</taxon>
        <taxon>Chloropicaceae</taxon>
        <taxon>Chloropicon</taxon>
    </lineage>
</organism>
<sequence>MEVKVGVCEAGDLAKVVKDIGSTWENAANFFECDSLEEALDHSVLSLHATDASGNIVGLLALEVAPSMEDITGNEAVGGWIASETSALGYARGTTLWLRLACLAKKDAERPLREMVKFAFSRFAHIQCIALCAVNKDYLPNKALGMVIPKVSKSEENSCLLYLVDRADVCPRVVVRPAKVEDHDDLVPVVRGMRSKFPDLAELPDSVKPGEEFALARLIENDSWKVLVATVEREIVGMMCLQEVSDLSHYQENFDLEMFDNLSTYAEEAEPPPQQQQQKEEEEVEVEENGEGEGAAEGEVEEEGGVEGEVEGEKAAEDGAEVAEGAEPGAQAQPQEPEAAEEEEEGDGAGEGADEEEDFEFTDDDASGEDEKAKAEEGEAGVAEHSRDSLAFAVKMFCMMDEYADQAADFLQPAFDLFPGKDYCIATLSHGSRVPSLFSNFTLAQGETHKLSSDVLYVMHRYSLLRDFETELCSKGDYNEVLELLGELSEDQGMLEQVNAALDKNALVKASCQGQIVGVCAVCPEVEVAELNAHFQLPAFSETLQYRKYNFGELTALVMNPVFAYQKKLFLGQVMRLVGRTSLCFKLDEAKPVADVLDVFEPVPRRRGAGECGHVLFVLNQRDLCREKDPANARVLVVGASSCGLSCLESLLRNPQYQFTNLTLVTSEGEGRADVASLASEHAFLSQVRLITSSVVEVDREDKQVFLEDGTALSYDILVLTSGVKDQVAGFSPQEGDLPVVPAASLAAHLGSLGEGALPSHAVVYGGRVEAFDCLAELDARGVEYTFAAPETSPTMRLVESVAKDLKIDGKLRKASRMTLTGIERGTKERALSLSFVNSDGTAAEAETDLLVLAHTQNVDPHIFGCLNDSSIVYDGRLVVNGDFCTTDEDIFGGGTLAKFSRLYGGLAIEDFSSQEVGRMLAENITAKCERASGARPPAPIGGLAPAPVFKEPVGFSYRLPHEGHQITYVARPPLGLTEVVPPEGGVLLRTEHEGQLATLGIDANGVVSSVCFCGPKPSSLSRCQVLVGLHSAYLGKKSAELDKLECLYTYLTGSWADALYSDQVLLLRKLILAQGLPKRQTKLRETIQQGVLELVKENVQDFPKYTLPYTGGY</sequence>
<dbReference type="EMBL" id="CP151503">
    <property type="protein sequence ID" value="WZN60971.1"/>
    <property type="molecule type" value="Genomic_DNA"/>
</dbReference>
<accession>A0AAX4P4H3</accession>
<name>A0AAX4P4H3_9CHLO</name>
<dbReference type="PANTHER" id="PTHR21178">
    <property type="entry name" value="CILIA- AND FLAGELLA-ASSOCIATED PROTEIN 61"/>
    <property type="match status" value="1"/>
</dbReference>
<feature type="compositionally biased region" description="Acidic residues" evidence="1">
    <location>
        <begin position="280"/>
        <end position="310"/>
    </location>
</feature>
<dbReference type="InterPro" id="IPR032151">
    <property type="entry name" value="CFAP61_N"/>
</dbReference>
<evidence type="ECO:0000259" key="2">
    <source>
        <dbReference type="Pfam" id="PF16092"/>
    </source>
</evidence>
<proteinExistence type="predicted"/>
<dbReference type="Pfam" id="PF23150">
    <property type="entry name" value="CFAP61_dimer"/>
    <property type="match status" value="1"/>
</dbReference>
<dbReference type="Pfam" id="PF16092">
    <property type="entry name" value="CFAP61_N"/>
    <property type="match status" value="1"/>
</dbReference>
<dbReference type="InterPro" id="IPR056299">
    <property type="entry name" value="CFAP61_dimer"/>
</dbReference>
<feature type="compositionally biased region" description="Low complexity" evidence="1">
    <location>
        <begin position="322"/>
        <end position="337"/>
    </location>
</feature>
<feature type="domain" description="CFAP61 dimerisation" evidence="3">
    <location>
        <begin position="948"/>
        <end position="1060"/>
    </location>
</feature>
<dbReference type="InterPro" id="IPR036188">
    <property type="entry name" value="FAD/NAD-bd_sf"/>
</dbReference>
<dbReference type="Proteomes" id="UP001472866">
    <property type="component" value="Chromosome 03"/>
</dbReference>
<evidence type="ECO:0000313" key="5">
    <source>
        <dbReference type="Proteomes" id="UP001472866"/>
    </source>
</evidence>
<dbReference type="InterPro" id="IPR038884">
    <property type="entry name" value="CFAP61"/>
</dbReference>
<dbReference type="SUPFAM" id="SSF51905">
    <property type="entry name" value="FAD/NAD(P)-binding domain"/>
    <property type="match status" value="1"/>
</dbReference>
<keyword evidence="4" id="KW-0966">Cell projection</keyword>
<evidence type="ECO:0000313" key="4">
    <source>
        <dbReference type="EMBL" id="WZN60971.1"/>
    </source>
</evidence>
<keyword evidence="4" id="KW-0969">Cilium</keyword>
<evidence type="ECO:0000259" key="3">
    <source>
        <dbReference type="Pfam" id="PF23150"/>
    </source>
</evidence>
<dbReference type="PANTHER" id="PTHR21178:SF8">
    <property type="entry name" value="CILIA- AND FLAGELLA-ASSOCIATED PROTEIN 61"/>
    <property type="match status" value="1"/>
</dbReference>
<keyword evidence="5" id="KW-1185">Reference proteome</keyword>
<feature type="compositionally biased region" description="Acidic residues" evidence="1">
    <location>
        <begin position="338"/>
        <end position="368"/>
    </location>
</feature>
<reference evidence="4 5" key="1">
    <citation type="submission" date="2024-03" db="EMBL/GenBank/DDBJ databases">
        <title>Complete genome sequence of the green alga Chloropicon roscoffensis RCC1871.</title>
        <authorList>
            <person name="Lemieux C."/>
            <person name="Pombert J.-F."/>
            <person name="Otis C."/>
            <person name="Turmel M."/>
        </authorList>
    </citation>
    <scope>NUCLEOTIDE SEQUENCE [LARGE SCALE GENOMIC DNA]</scope>
    <source>
        <strain evidence="4 5">RCC1871</strain>
    </source>
</reference>
<gene>
    <name evidence="4" type="ORF">HKI87_03g25050</name>
</gene>
<dbReference type="Gene3D" id="3.50.50.60">
    <property type="entry name" value="FAD/NAD(P)-binding domain"/>
    <property type="match status" value="2"/>
</dbReference>
<dbReference type="AlphaFoldDB" id="A0AAX4P4H3"/>
<protein>
    <submittedName>
        <fullName evidence="4">Cilia- and flagella-associated protein 61</fullName>
    </submittedName>
</protein>
<keyword evidence="4" id="KW-0282">Flagellum</keyword>
<feature type="domain" description="Cilia- and flagella-associated protein 61 N-terminal" evidence="2">
    <location>
        <begin position="27"/>
        <end position="263"/>
    </location>
</feature>
<evidence type="ECO:0000256" key="1">
    <source>
        <dbReference type="SAM" id="MobiDB-lite"/>
    </source>
</evidence>